<dbReference type="AlphaFoldDB" id="A0A6V7Q9D9"/>
<protein>
    <submittedName>
        <fullName evidence="1">Uncharacterized protein</fullName>
    </submittedName>
</protein>
<accession>A0A6V7Q9D9</accession>
<name>A0A6V7Q9D9_ANACO</name>
<evidence type="ECO:0000313" key="1">
    <source>
        <dbReference type="EMBL" id="CAD1839742.1"/>
    </source>
</evidence>
<sequence>MLQIVSIASGMSRPISMCLGQPRKPLGLLCKCTLCGCCGQCVRVAGDLWTDCPRSEAFAKIEYRYSVHFSTKFADETRTPLLWCCVEAGDSWRESVSPRTLRGSRQSPGAIFGTFGELCNQFWETDSYGINCGVNYNVTIFYYPTKASVVADVLIMMILNWAIVRGNETVINEDCTPCNLICQKGLKGNKVLTHI</sequence>
<organism evidence="1">
    <name type="scientific">Ananas comosus var. bracteatus</name>
    <name type="common">red pineapple</name>
    <dbReference type="NCBI Taxonomy" id="296719"/>
    <lineage>
        <taxon>Eukaryota</taxon>
        <taxon>Viridiplantae</taxon>
        <taxon>Streptophyta</taxon>
        <taxon>Embryophyta</taxon>
        <taxon>Tracheophyta</taxon>
        <taxon>Spermatophyta</taxon>
        <taxon>Magnoliopsida</taxon>
        <taxon>Liliopsida</taxon>
        <taxon>Poales</taxon>
        <taxon>Bromeliaceae</taxon>
        <taxon>Bromelioideae</taxon>
        <taxon>Ananas</taxon>
    </lineage>
</organism>
<gene>
    <name evidence="1" type="ORF">CB5_LOCUS22953</name>
</gene>
<proteinExistence type="predicted"/>
<dbReference type="EMBL" id="LR862134">
    <property type="protein sequence ID" value="CAD1839742.1"/>
    <property type="molecule type" value="Genomic_DNA"/>
</dbReference>
<reference evidence="1" key="1">
    <citation type="submission" date="2020-07" db="EMBL/GenBank/DDBJ databases">
        <authorList>
            <person name="Lin J."/>
        </authorList>
    </citation>
    <scope>NUCLEOTIDE SEQUENCE</scope>
</reference>